<reference evidence="2 3" key="1">
    <citation type="submission" date="2024-03" db="EMBL/GenBank/DDBJ databases">
        <authorList>
            <person name="Gkanogiannis A."/>
            <person name="Becerra Lopez-Lavalle L."/>
        </authorList>
    </citation>
    <scope>NUCLEOTIDE SEQUENCE [LARGE SCALE GENOMIC DNA]</scope>
</reference>
<name>A0ABP0Y1G4_9ROSI</name>
<dbReference type="Proteomes" id="UP001642487">
    <property type="component" value="Chromosome 2"/>
</dbReference>
<evidence type="ECO:0000256" key="1">
    <source>
        <dbReference type="SAM" id="Phobius"/>
    </source>
</evidence>
<proteinExistence type="predicted"/>
<feature type="transmembrane region" description="Helical" evidence="1">
    <location>
        <begin position="12"/>
        <end position="33"/>
    </location>
</feature>
<accession>A0ABP0Y1G4</accession>
<evidence type="ECO:0000313" key="3">
    <source>
        <dbReference type="Proteomes" id="UP001642487"/>
    </source>
</evidence>
<evidence type="ECO:0000313" key="2">
    <source>
        <dbReference type="EMBL" id="CAK9314267.1"/>
    </source>
</evidence>
<sequence>MPAIFTTSLLSLSLSFFLDQTSPILILILRFLYTFYFPSLYKKASFSLLSLLSLFLSNNPISVLLSPFFFFFFFFFFFSSSQIIYRHKTQFRYL</sequence>
<keyword evidence="1" id="KW-0812">Transmembrane</keyword>
<protein>
    <submittedName>
        <fullName evidence="2">Uncharacterized protein</fullName>
    </submittedName>
</protein>
<feature type="transmembrane region" description="Helical" evidence="1">
    <location>
        <begin position="63"/>
        <end position="85"/>
    </location>
</feature>
<gene>
    <name evidence="2" type="ORF">CITCOLO1_LOCUS6013</name>
</gene>
<keyword evidence="3" id="KW-1185">Reference proteome</keyword>
<keyword evidence="1" id="KW-1133">Transmembrane helix</keyword>
<organism evidence="2 3">
    <name type="scientific">Citrullus colocynthis</name>
    <name type="common">colocynth</name>
    <dbReference type="NCBI Taxonomy" id="252529"/>
    <lineage>
        <taxon>Eukaryota</taxon>
        <taxon>Viridiplantae</taxon>
        <taxon>Streptophyta</taxon>
        <taxon>Embryophyta</taxon>
        <taxon>Tracheophyta</taxon>
        <taxon>Spermatophyta</taxon>
        <taxon>Magnoliopsida</taxon>
        <taxon>eudicotyledons</taxon>
        <taxon>Gunneridae</taxon>
        <taxon>Pentapetalae</taxon>
        <taxon>rosids</taxon>
        <taxon>fabids</taxon>
        <taxon>Cucurbitales</taxon>
        <taxon>Cucurbitaceae</taxon>
        <taxon>Benincaseae</taxon>
        <taxon>Citrullus</taxon>
    </lineage>
</organism>
<dbReference type="EMBL" id="OZ021736">
    <property type="protein sequence ID" value="CAK9314267.1"/>
    <property type="molecule type" value="Genomic_DNA"/>
</dbReference>
<keyword evidence="1" id="KW-0472">Membrane</keyword>